<protein>
    <submittedName>
        <fullName evidence="2">Uncharacterized protein</fullName>
    </submittedName>
</protein>
<dbReference type="RefSeq" id="WP_063242946.1">
    <property type="nucleotide sequence ID" value="NZ_LUKF01000003.1"/>
</dbReference>
<feature type="compositionally biased region" description="Polar residues" evidence="1">
    <location>
        <begin position="60"/>
        <end position="73"/>
    </location>
</feature>
<reference evidence="2 3" key="1">
    <citation type="submission" date="2016-03" db="EMBL/GenBank/DDBJ databases">
        <authorList>
            <person name="Ploux O."/>
        </authorList>
    </citation>
    <scope>NUCLEOTIDE SEQUENCE [LARGE SCALE GENOMIC DNA]</scope>
    <source>
        <strain evidence="2 3">BER2</strain>
    </source>
</reference>
<organism evidence="2 3">
    <name type="scientific">Bdellovibrio bacteriovorus</name>
    <dbReference type="NCBI Taxonomy" id="959"/>
    <lineage>
        <taxon>Bacteria</taxon>
        <taxon>Pseudomonadati</taxon>
        <taxon>Bdellovibrionota</taxon>
        <taxon>Bdellovibrionia</taxon>
        <taxon>Bdellovibrionales</taxon>
        <taxon>Pseudobdellovibrionaceae</taxon>
        <taxon>Bdellovibrio</taxon>
    </lineage>
</organism>
<evidence type="ECO:0000313" key="3">
    <source>
        <dbReference type="Proteomes" id="UP000075391"/>
    </source>
</evidence>
<evidence type="ECO:0000313" key="2">
    <source>
        <dbReference type="EMBL" id="KYG70029.1"/>
    </source>
</evidence>
<sequence>METEVIEQPSTEVSELIQSIGEAKQEIAEVTQAIDKKERKGGRPKGSTDKQPRKKKGQVEVQSNLNPSPSVDQGQDLAPTAEMIMPMLEGVIKFPFDIAASRTGCEKLRVTEEEAKPTVQALDQFLRFYMPDLNQADPKLVAAFTLISSASLLGYAKFQVYSDWKAEEDAKLKKQLEQAQPQPPTPQPVRAPQSPFEVIQAN</sequence>
<gene>
    <name evidence="2" type="ORF">AZI85_15160</name>
</gene>
<accession>A0A150WU64</accession>
<dbReference type="AlphaFoldDB" id="A0A150WU64"/>
<feature type="region of interest" description="Disordered" evidence="1">
    <location>
        <begin position="33"/>
        <end position="75"/>
    </location>
</feature>
<dbReference type="EMBL" id="LUKF01000003">
    <property type="protein sequence ID" value="KYG70029.1"/>
    <property type="molecule type" value="Genomic_DNA"/>
</dbReference>
<evidence type="ECO:0000256" key="1">
    <source>
        <dbReference type="SAM" id="MobiDB-lite"/>
    </source>
</evidence>
<proteinExistence type="predicted"/>
<name>A0A150WU64_BDEBC</name>
<dbReference type="Proteomes" id="UP000075391">
    <property type="component" value="Unassembled WGS sequence"/>
</dbReference>
<comment type="caution">
    <text evidence="2">The sequence shown here is derived from an EMBL/GenBank/DDBJ whole genome shotgun (WGS) entry which is preliminary data.</text>
</comment>
<feature type="region of interest" description="Disordered" evidence="1">
    <location>
        <begin position="171"/>
        <end position="202"/>
    </location>
</feature>